<name>A0AAE3Y5V1_9FLAO</name>
<dbReference type="AlphaFoldDB" id="A0AAE3Y5V1"/>
<dbReference type="RefSeq" id="WP_309944918.1">
    <property type="nucleotide sequence ID" value="NZ_JAVDQY010000001.1"/>
</dbReference>
<organism evidence="1 2">
    <name type="scientific">Chryseobacterium rhizosphaerae</name>
    <dbReference type="NCBI Taxonomy" id="395937"/>
    <lineage>
        <taxon>Bacteria</taxon>
        <taxon>Pseudomonadati</taxon>
        <taxon>Bacteroidota</taxon>
        <taxon>Flavobacteriia</taxon>
        <taxon>Flavobacteriales</taxon>
        <taxon>Weeksellaceae</taxon>
        <taxon>Chryseobacterium group</taxon>
        <taxon>Chryseobacterium</taxon>
    </lineage>
</organism>
<evidence type="ECO:0000313" key="1">
    <source>
        <dbReference type="EMBL" id="MDR6525505.1"/>
    </source>
</evidence>
<dbReference type="Proteomes" id="UP001184861">
    <property type="component" value="Unassembled WGS sequence"/>
</dbReference>
<accession>A0AAE3Y5V1</accession>
<proteinExistence type="predicted"/>
<evidence type="ECO:0000313" key="2">
    <source>
        <dbReference type="Proteomes" id="UP001184861"/>
    </source>
</evidence>
<protein>
    <recommendedName>
        <fullName evidence="3">YD repeat-containing protein</fullName>
    </recommendedName>
</protein>
<dbReference type="EMBL" id="JAVDQY010000001">
    <property type="protein sequence ID" value="MDR6525505.1"/>
    <property type="molecule type" value="Genomic_DNA"/>
</dbReference>
<evidence type="ECO:0008006" key="3">
    <source>
        <dbReference type="Google" id="ProtNLM"/>
    </source>
</evidence>
<gene>
    <name evidence="1" type="ORF">J2787_000875</name>
</gene>
<reference evidence="1" key="1">
    <citation type="submission" date="2023-07" db="EMBL/GenBank/DDBJ databases">
        <title>Sorghum-associated microbial communities from plants grown in Nebraska, USA.</title>
        <authorList>
            <person name="Schachtman D."/>
        </authorList>
    </citation>
    <scope>NUCLEOTIDE SEQUENCE</scope>
    <source>
        <strain evidence="1">DS2360</strain>
    </source>
</reference>
<comment type="caution">
    <text evidence="1">The sequence shown here is derived from an EMBL/GenBank/DDBJ whole genome shotgun (WGS) entry which is preliminary data.</text>
</comment>
<sequence>MKKIYVSIGVLLAFQLYSGQVSSEPNNNYGLPKIVAPSQETFASSRISFEQSSNGDFSHQIPLYTQLRTPISLNYSSGVRADDIGTSTGMSWMLTAPGVISRVVKDETDENNTNWKPETISETADLAKIKEAARTGNTTDTEYDWFNFSVANGLSGSFYINSNLQVFTESKDKVKIEIFDLNAPIMGYGKLFRFKLTDKTGTEYYFGGSVENIERSTTQSSGADRQAITGWYLYKIISPDKQETNFTYITENLNYYSSLNAGFSLLQKCPDASSGDQYTYNDIVKNKVSQQSYKPKLTLISEDNKNISFIYGKARNDLFNSNAENNLLTSIEIKNGNLLVEKYNLEYQDIQASTAAATYYGIPSNETSTRNRHFLKSLKNVTKNTSTDFSYYSLEKLPARFSLNTDYYGYPNNANNVSPFPVPGPTNNFGIFKKLGAYMPLTMLSANREVLLTWASVGNLKQITHSTKGISEIFYDPNSSSGPVTTEVREVYGLEPQAHKCNPAYNHPKESFTFVSNGTPIDFYASASFDIGAGCNEPDESRDWHQLVISNVTTGTNVYTSQNNQLSLVHDSQAIGNHAINTVAGNTYKVEYTVRAALGAVSGAATISYNSHNVTTNQPVYFGGSRVSSIKESDIEGHSYTRKFYYNPLANMASSQTSVADYNLNYIGAALRETSRTCTWPGNTFPSIQIVNIYTANQDNLVPNFNHRKNKVTYTDITEIVENKSAVEKKFSYVPNSGYSIGRPPAIYNTADTNSGEEKSYLLMEENSYQYENLAFKKQVTKVYKYDYSQLKSLKNYVFKENFAYYPDPTQDQLLNISYGFYDNYYGFYNPTEVKTTEYLPDNSVVSTTSFSSYANPNHYQLTTSKTVLTDGSAQETTYQYAHEKGNQKLINAHMIGVPLETMVVKKQNEGDATGKTLSKVETKYDNPAGLLPTSVVSYGPQTGNASTEVSYDQYDAKGNIEQYTTKDGMSTAVIWGYNKTQPIAKIENIKITSIPQSLITDIVNASDLDAQKGTQASEETLLSALDNLRSHSLLSGALVTTYTYDPLIGVKSMVSPSGVREVYMYDTANRLKEVKKQQKNSAGNWEYKTVKEYNYQYKN</sequence>